<dbReference type="HAMAP" id="MF_00213">
    <property type="entry name" value="HypA_HybF"/>
    <property type="match status" value="1"/>
</dbReference>
<keyword evidence="2 4" id="KW-0479">Metal-binding</keyword>
<feature type="binding site" evidence="4">
    <location>
        <position position="75"/>
    </location>
    <ligand>
        <name>Zn(2+)</name>
        <dbReference type="ChEBI" id="CHEBI:29105"/>
    </ligand>
</feature>
<dbReference type="EMBL" id="FONL01000002">
    <property type="protein sequence ID" value="SFE19955.1"/>
    <property type="molecule type" value="Genomic_DNA"/>
</dbReference>
<dbReference type="OrthoDB" id="9800361at2"/>
<keyword evidence="1 4" id="KW-0533">Nickel</keyword>
<keyword evidence="6" id="KW-1185">Reference proteome</keyword>
<dbReference type="Pfam" id="PF01155">
    <property type="entry name" value="HypA"/>
    <property type="match status" value="1"/>
</dbReference>
<organism evidence="5 6">
    <name type="scientific">Succiniclasticum ruminis DSM 9236</name>
    <dbReference type="NCBI Taxonomy" id="1123323"/>
    <lineage>
        <taxon>Bacteria</taxon>
        <taxon>Bacillati</taxon>
        <taxon>Bacillota</taxon>
        <taxon>Negativicutes</taxon>
        <taxon>Acidaminococcales</taxon>
        <taxon>Acidaminococcaceae</taxon>
        <taxon>Succiniclasticum</taxon>
    </lineage>
</organism>
<feature type="binding site" evidence="4">
    <location>
        <position position="72"/>
    </location>
    <ligand>
        <name>Zn(2+)</name>
        <dbReference type="ChEBI" id="CHEBI:29105"/>
    </ligand>
</feature>
<comment type="function">
    <text evidence="4">Involved in the maturation of [NiFe] hydrogenases. Required for nickel insertion into the metal center of the hydrogenase.</text>
</comment>
<evidence type="ECO:0000256" key="3">
    <source>
        <dbReference type="ARBA" id="ARBA00022833"/>
    </source>
</evidence>
<dbReference type="GO" id="GO:0016151">
    <property type="term" value="F:nickel cation binding"/>
    <property type="evidence" value="ECO:0007669"/>
    <property type="project" value="UniProtKB-UniRule"/>
</dbReference>
<feature type="binding site" evidence="4">
    <location>
        <position position="2"/>
    </location>
    <ligand>
        <name>Ni(2+)</name>
        <dbReference type="ChEBI" id="CHEBI:49786"/>
    </ligand>
</feature>
<evidence type="ECO:0000256" key="2">
    <source>
        <dbReference type="ARBA" id="ARBA00022723"/>
    </source>
</evidence>
<dbReference type="PANTHER" id="PTHR34535">
    <property type="entry name" value="HYDROGENASE MATURATION FACTOR HYPA"/>
    <property type="match status" value="1"/>
</dbReference>
<dbReference type="PANTHER" id="PTHR34535:SF3">
    <property type="entry name" value="HYDROGENASE MATURATION FACTOR HYPA"/>
    <property type="match status" value="1"/>
</dbReference>
<dbReference type="STRING" id="1123323.SAMN05216245_102243"/>
<evidence type="ECO:0000256" key="4">
    <source>
        <dbReference type="HAMAP-Rule" id="MF_00213"/>
    </source>
</evidence>
<feature type="binding site" evidence="4">
    <location>
        <position position="88"/>
    </location>
    <ligand>
        <name>Zn(2+)</name>
        <dbReference type="ChEBI" id="CHEBI:29105"/>
    </ligand>
</feature>
<accession>A0A1I1YK52</accession>
<dbReference type="AlphaFoldDB" id="A0A1I1YK52"/>
<proteinExistence type="inferred from homology"/>
<keyword evidence="3 4" id="KW-0862">Zinc</keyword>
<dbReference type="PIRSF" id="PIRSF004761">
    <property type="entry name" value="Hydrgn_mat_HypA"/>
    <property type="match status" value="1"/>
</dbReference>
<dbReference type="GO" id="GO:0008270">
    <property type="term" value="F:zinc ion binding"/>
    <property type="evidence" value="ECO:0007669"/>
    <property type="project" value="UniProtKB-UniRule"/>
</dbReference>
<evidence type="ECO:0000256" key="1">
    <source>
        <dbReference type="ARBA" id="ARBA00022596"/>
    </source>
</evidence>
<dbReference type="Proteomes" id="UP000198896">
    <property type="component" value="Unassembled WGS sequence"/>
</dbReference>
<protein>
    <recommendedName>
        <fullName evidence="4">Hydrogenase maturation factor HypA</fullName>
    </recommendedName>
</protein>
<evidence type="ECO:0000313" key="5">
    <source>
        <dbReference type="EMBL" id="SFE19955.1"/>
    </source>
</evidence>
<sequence>MHEYPVTVQIVDIASETARKNNGCVRRIDLVVGEDSGFIGESIQMYFDVIAEGTLCEGAQLFIEGVKPQLRCEKCGKHFERKRFSFQCPYCGGDGEPTPIGKEFYVKSVELEVEDQ</sequence>
<dbReference type="GO" id="GO:0051604">
    <property type="term" value="P:protein maturation"/>
    <property type="evidence" value="ECO:0007669"/>
    <property type="project" value="InterPro"/>
</dbReference>
<comment type="similarity">
    <text evidence="4">Belongs to the HypA/HybF family.</text>
</comment>
<dbReference type="Gene3D" id="3.30.2320.80">
    <property type="match status" value="1"/>
</dbReference>
<gene>
    <name evidence="4" type="primary">hypA</name>
    <name evidence="5" type="ORF">SAMN05216245_102243</name>
</gene>
<reference evidence="5 6" key="1">
    <citation type="submission" date="2016-10" db="EMBL/GenBank/DDBJ databases">
        <authorList>
            <person name="de Groot N.N."/>
        </authorList>
    </citation>
    <scope>NUCLEOTIDE SEQUENCE [LARGE SCALE GENOMIC DNA]</scope>
    <source>
        <strain evidence="5 6">DSM 9236</strain>
    </source>
</reference>
<dbReference type="RefSeq" id="WP_093912817.1">
    <property type="nucleotide sequence ID" value="NZ_FONL01000002.1"/>
</dbReference>
<evidence type="ECO:0000313" key="6">
    <source>
        <dbReference type="Proteomes" id="UP000198896"/>
    </source>
</evidence>
<feature type="binding site" evidence="4">
    <location>
        <position position="91"/>
    </location>
    <ligand>
        <name>Zn(2+)</name>
        <dbReference type="ChEBI" id="CHEBI:29105"/>
    </ligand>
</feature>
<dbReference type="InterPro" id="IPR000688">
    <property type="entry name" value="HypA/HybF"/>
</dbReference>
<name>A0A1I1YK52_9FIRM</name>